<feature type="domain" description="Carrier" evidence="1">
    <location>
        <begin position="1"/>
        <end position="81"/>
    </location>
</feature>
<dbReference type="AlphaFoldDB" id="A0A127VDK9"/>
<name>A0A127VDK9_9SPHI</name>
<dbReference type="SUPFAM" id="SSF47336">
    <property type="entry name" value="ACP-like"/>
    <property type="match status" value="1"/>
</dbReference>
<dbReference type="Gene3D" id="1.10.1200.10">
    <property type="entry name" value="ACP-like"/>
    <property type="match status" value="1"/>
</dbReference>
<reference evidence="2 3" key="1">
    <citation type="submission" date="2016-03" db="EMBL/GenBank/DDBJ databases">
        <title>Complete genome sequence of Pedobacter cryoconitis PAMC 27485.</title>
        <authorList>
            <person name="Lee J."/>
            <person name="Kim O.-S."/>
        </authorList>
    </citation>
    <scope>NUCLEOTIDE SEQUENCE [LARGE SCALE GENOMIC DNA]</scope>
    <source>
        <strain evidence="2 3">PAMC 27485</strain>
    </source>
</reference>
<dbReference type="EMBL" id="CP014504">
    <property type="protein sequence ID" value="AMP99384.1"/>
    <property type="molecule type" value="Genomic_DNA"/>
</dbReference>
<proteinExistence type="predicted"/>
<dbReference type="InterPro" id="IPR036736">
    <property type="entry name" value="ACP-like_sf"/>
</dbReference>
<dbReference type="KEGG" id="pcm:AY601_2495"/>
<keyword evidence="3" id="KW-1185">Reference proteome</keyword>
<gene>
    <name evidence="2" type="ORF">AY601_2495</name>
</gene>
<dbReference type="PROSITE" id="PS50075">
    <property type="entry name" value="CARRIER"/>
    <property type="match status" value="1"/>
</dbReference>
<dbReference type="InterPro" id="IPR009081">
    <property type="entry name" value="PP-bd_ACP"/>
</dbReference>
<evidence type="ECO:0000313" key="2">
    <source>
        <dbReference type="EMBL" id="AMP99384.1"/>
    </source>
</evidence>
<evidence type="ECO:0000313" key="3">
    <source>
        <dbReference type="Proteomes" id="UP000071561"/>
    </source>
</evidence>
<dbReference type="OrthoDB" id="771003at2"/>
<accession>A0A127VDK9</accession>
<dbReference type="Pfam" id="PF00550">
    <property type="entry name" value="PP-binding"/>
    <property type="match status" value="1"/>
</dbReference>
<dbReference type="Proteomes" id="UP000071561">
    <property type="component" value="Chromosome"/>
</dbReference>
<sequence length="87" mass="9729">MDREVIISAIKEVAAPYTQDKEALDQLSETTSFITDLKINSANLVDIVLDLEEKFGIEIDNDSMAKMLDVKSTLDVIEAKLAEIDRQ</sequence>
<dbReference type="PATRIC" id="fig|188932.3.peg.2606"/>
<protein>
    <submittedName>
        <fullName evidence="2">Acyl carrier protein</fullName>
    </submittedName>
</protein>
<organism evidence="2 3">
    <name type="scientific">Pedobacter cryoconitis</name>
    <dbReference type="NCBI Taxonomy" id="188932"/>
    <lineage>
        <taxon>Bacteria</taxon>
        <taxon>Pseudomonadati</taxon>
        <taxon>Bacteroidota</taxon>
        <taxon>Sphingobacteriia</taxon>
        <taxon>Sphingobacteriales</taxon>
        <taxon>Sphingobacteriaceae</taxon>
        <taxon>Pedobacter</taxon>
    </lineage>
</organism>
<evidence type="ECO:0000259" key="1">
    <source>
        <dbReference type="PROSITE" id="PS50075"/>
    </source>
</evidence>